<protein>
    <submittedName>
        <fullName evidence="2">Uncharacterized protein</fullName>
    </submittedName>
</protein>
<dbReference type="AlphaFoldDB" id="A0A091DNM6"/>
<evidence type="ECO:0000256" key="1">
    <source>
        <dbReference type="SAM" id="MobiDB-lite"/>
    </source>
</evidence>
<feature type="region of interest" description="Disordered" evidence="1">
    <location>
        <begin position="107"/>
        <end position="126"/>
    </location>
</feature>
<dbReference type="Proteomes" id="UP000028990">
    <property type="component" value="Unassembled WGS sequence"/>
</dbReference>
<evidence type="ECO:0000313" key="2">
    <source>
        <dbReference type="EMBL" id="KFO33694.1"/>
    </source>
</evidence>
<dbReference type="EMBL" id="KN122059">
    <property type="protein sequence ID" value="KFO33694.1"/>
    <property type="molecule type" value="Genomic_DNA"/>
</dbReference>
<organism evidence="2 3">
    <name type="scientific">Fukomys damarensis</name>
    <name type="common">Damaraland mole rat</name>
    <name type="synonym">Cryptomys damarensis</name>
    <dbReference type="NCBI Taxonomy" id="885580"/>
    <lineage>
        <taxon>Eukaryota</taxon>
        <taxon>Metazoa</taxon>
        <taxon>Chordata</taxon>
        <taxon>Craniata</taxon>
        <taxon>Vertebrata</taxon>
        <taxon>Euteleostomi</taxon>
        <taxon>Mammalia</taxon>
        <taxon>Eutheria</taxon>
        <taxon>Euarchontoglires</taxon>
        <taxon>Glires</taxon>
        <taxon>Rodentia</taxon>
        <taxon>Hystricomorpha</taxon>
        <taxon>Bathyergidae</taxon>
        <taxon>Fukomys</taxon>
    </lineage>
</organism>
<keyword evidence="3" id="KW-1185">Reference proteome</keyword>
<evidence type="ECO:0000313" key="3">
    <source>
        <dbReference type="Proteomes" id="UP000028990"/>
    </source>
</evidence>
<proteinExistence type="predicted"/>
<name>A0A091DNM6_FUKDA</name>
<sequence length="172" mass="18115">MDKESLRYLDEKLTRFGVKQTQFVVDPPNRRCCHTDQDTYCSACDAADAETPRRGLKQVKLSKSEGPLGTIALGEGLSALSSGREGVDAGAHRSAAHSPTLTAEVRNRNLRDSQGRPGPSLVLPAGGGPHATLPLIVGGAARPAVDSLCSGTGVRVNPLNAVILKSVQYIVM</sequence>
<feature type="region of interest" description="Disordered" evidence="1">
    <location>
        <begin position="81"/>
        <end position="101"/>
    </location>
</feature>
<gene>
    <name evidence="2" type="ORF">H920_04896</name>
</gene>
<reference evidence="2 3" key="1">
    <citation type="submission" date="2013-11" db="EMBL/GenBank/DDBJ databases">
        <title>The Damaraland mole rat (Fukomys damarensis) genome and evolution of African mole rats.</title>
        <authorList>
            <person name="Gladyshev V.N."/>
            <person name="Fang X."/>
        </authorList>
    </citation>
    <scope>NUCLEOTIDE SEQUENCE [LARGE SCALE GENOMIC DNA]</scope>
    <source>
        <tissue evidence="2">Liver</tissue>
    </source>
</reference>
<accession>A0A091DNM6</accession>